<sequence>MNRFFTSIMLMFTLLLASGCTANTESSPERLEADILLPGEISLNQENVLKVQVTQGKEKVEDAEDIQFEIWKSNNKEDSELIDAQHESGGTYRVKKAFKEEGIYYVQTHVSARGLHVMPKKQLIVGNVSEEELDSLNKESQDQEQGHGHHH</sequence>
<evidence type="ECO:0000259" key="3">
    <source>
        <dbReference type="Pfam" id="PF13115"/>
    </source>
</evidence>
<dbReference type="Proteomes" id="UP001646157">
    <property type="component" value="Unassembled WGS sequence"/>
</dbReference>
<feature type="signal peptide" evidence="2">
    <location>
        <begin position="1"/>
        <end position="22"/>
    </location>
</feature>
<dbReference type="PROSITE" id="PS51257">
    <property type="entry name" value="PROKAR_LIPOPROTEIN"/>
    <property type="match status" value="1"/>
</dbReference>
<feature type="compositionally biased region" description="Basic and acidic residues" evidence="1">
    <location>
        <begin position="135"/>
        <end position="151"/>
    </location>
</feature>
<comment type="caution">
    <text evidence="4">The sequence shown here is derived from an EMBL/GenBank/DDBJ whole genome shotgun (WGS) entry which is preliminary data.</text>
</comment>
<dbReference type="RefSeq" id="WP_239587697.1">
    <property type="nucleotide sequence ID" value="NZ_JAFBDZ010000004.1"/>
</dbReference>
<proteinExistence type="predicted"/>
<evidence type="ECO:0000256" key="1">
    <source>
        <dbReference type="SAM" id="MobiDB-lite"/>
    </source>
</evidence>
<reference evidence="4 5" key="1">
    <citation type="submission" date="2021-01" db="EMBL/GenBank/DDBJ databases">
        <title>Genomic Encyclopedia of Type Strains, Phase IV (KMG-IV): sequencing the most valuable type-strain genomes for metagenomic binning, comparative biology and taxonomic classification.</title>
        <authorList>
            <person name="Goeker M."/>
        </authorList>
    </citation>
    <scope>NUCLEOTIDE SEQUENCE [LARGE SCALE GENOMIC DNA]</scope>
    <source>
        <strain evidence="4 5">DSM 24834</strain>
    </source>
</reference>
<evidence type="ECO:0000256" key="2">
    <source>
        <dbReference type="SAM" id="SignalP"/>
    </source>
</evidence>
<feature type="region of interest" description="Disordered" evidence="1">
    <location>
        <begin position="132"/>
        <end position="151"/>
    </location>
</feature>
<accession>A0ABS2NHA4</accession>
<name>A0ABS2NHA4_9BACI</name>
<dbReference type="InterPro" id="IPR032693">
    <property type="entry name" value="YtkA-like_dom"/>
</dbReference>
<evidence type="ECO:0000313" key="4">
    <source>
        <dbReference type="EMBL" id="MBM7587251.1"/>
    </source>
</evidence>
<evidence type="ECO:0000313" key="5">
    <source>
        <dbReference type="Proteomes" id="UP001646157"/>
    </source>
</evidence>
<feature type="chain" id="PRO_5047014978" description="YtkA-like domain-containing protein" evidence="2">
    <location>
        <begin position="23"/>
        <end position="151"/>
    </location>
</feature>
<keyword evidence="2" id="KW-0732">Signal</keyword>
<gene>
    <name evidence="4" type="ORF">JOC86_003824</name>
</gene>
<dbReference type="EMBL" id="JAFBDZ010000004">
    <property type="protein sequence ID" value="MBM7587251.1"/>
    <property type="molecule type" value="Genomic_DNA"/>
</dbReference>
<dbReference type="Pfam" id="PF13115">
    <property type="entry name" value="YtkA"/>
    <property type="match status" value="1"/>
</dbReference>
<organism evidence="4 5">
    <name type="scientific">Rossellomorea pakistanensis</name>
    <dbReference type="NCBI Taxonomy" id="992288"/>
    <lineage>
        <taxon>Bacteria</taxon>
        <taxon>Bacillati</taxon>
        <taxon>Bacillota</taxon>
        <taxon>Bacilli</taxon>
        <taxon>Bacillales</taxon>
        <taxon>Bacillaceae</taxon>
        <taxon>Rossellomorea</taxon>
    </lineage>
</organism>
<feature type="domain" description="YtkA-like" evidence="3">
    <location>
        <begin position="28"/>
        <end position="109"/>
    </location>
</feature>
<keyword evidence="5" id="KW-1185">Reference proteome</keyword>
<protein>
    <recommendedName>
        <fullName evidence="3">YtkA-like domain-containing protein</fullName>
    </recommendedName>
</protein>